<dbReference type="InterPro" id="IPR029058">
    <property type="entry name" value="AB_hydrolase_fold"/>
</dbReference>
<dbReference type="Pfam" id="PF06441">
    <property type="entry name" value="EHN"/>
    <property type="match status" value="2"/>
</dbReference>
<dbReference type="InterPro" id="IPR000639">
    <property type="entry name" value="Epox_hydrolase-like"/>
</dbReference>
<keyword evidence="3" id="KW-0378">Hydrolase</keyword>
<dbReference type="PANTHER" id="PTHR21661">
    <property type="entry name" value="EPOXIDE HYDROLASE 1-RELATED"/>
    <property type="match status" value="1"/>
</dbReference>
<keyword evidence="6" id="KW-1185">Reference proteome</keyword>
<comment type="similarity">
    <text evidence="1">Belongs to the peptidase S33 family.</text>
</comment>
<feature type="domain" description="Epoxide hydrolase N-terminal" evidence="4">
    <location>
        <begin position="420"/>
        <end position="527"/>
    </location>
</feature>
<dbReference type="AlphaFoldDB" id="A0A7R9PUD3"/>
<keyword evidence="2" id="KW-0058">Aromatic hydrocarbons catabolism</keyword>
<evidence type="ECO:0000313" key="5">
    <source>
        <dbReference type="EMBL" id="CAD7621225.1"/>
    </source>
</evidence>
<reference evidence="5" key="1">
    <citation type="submission" date="2020-11" db="EMBL/GenBank/DDBJ databases">
        <authorList>
            <person name="Tran Van P."/>
        </authorList>
    </citation>
    <scope>NUCLEOTIDE SEQUENCE</scope>
</reference>
<dbReference type="EMBL" id="OC855099">
    <property type="protein sequence ID" value="CAD7621225.1"/>
    <property type="molecule type" value="Genomic_DNA"/>
</dbReference>
<dbReference type="PANTHER" id="PTHR21661:SF35">
    <property type="entry name" value="EPOXIDE HYDROLASE"/>
    <property type="match status" value="1"/>
</dbReference>
<dbReference type="SUPFAM" id="SSF53474">
    <property type="entry name" value="alpha/beta-Hydrolases"/>
    <property type="match status" value="2"/>
</dbReference>
<feature type="domain" description="Epoxide hydrolase N-terminal" evidence="4">
    <location>
        <begin position="13"/>
        <end position="120"/>
    </location>
</feature>
<dbReference type="GO" id="GO:0097176">
    <property type="term" value="P:epoxide metabolic process"/>
    <property type="evidence" value="ECO:0007669"/>
    <property type="project" value="TreeGrafter"/>
</dbReference>
<gene>
    <name evidence="5" type="ORF">OSB1V03_LOCUS1699</name>
</gene>
<proteinExistence type="inferred from homology"/>
<protein>
    <recommendedName>
        <fullName evidence="4">Epoxide hydrolase N-terminal domain-containing protein</fullName>
    </recommendedName>
</protein>
<evidence type="ECO:0000256" key="2">
    <source>
        <dbReference type="ARBA" id="ARBA00022797"/>
    </source>
</evidence>
<evidence type="ECO:0000259" key="4">
    <source>
        <dbReference type="Pfam" id="PF06441"/>
    </source>
</evidence>
<dbReference type="EMBL" id="CAJPIZ010000524">
    <property type="protein sequence ID" value="CAG2101655.1"/>
    <property type="molecule type" value="Genomic_DNA"/>
</dbReference>
<evidence type="ECO:0000256" key="1">
    <source>
        <dbReference type="ARBA" id="ARBA00010088"/>
    </source>
</evidence>
<dbReference type="InterPro" id="IPR010497">
    <property type="entry name" value="Epoxide_hydro_N"/>
</dbReference>
<dbReference type="PRINTS" id="PR00412">
    <property type="entry name" value="EPOXHYDRLASE"/>
</dbReference>
<dbReference type="OrthoDB" id="7130006at2759"/>
<dbReference type="GO" id="GO:0004301">
    <property type="term" value="F:epoxide hydrolase activity"/>
    <property type="evidence" value="ECO:0007669"/>
    <property type="project" value="TreeGrafter"/>
</dbReference>
<evidence type="ECO:0000313" key="6">
    <source>
        <dbReference type="Proteomes" id="UP000759131"/>
    </source>
</evidence>
<accession>A0A7R9PUD3</accession>
<dbReference type="Gene3D" id="3.40.50.1820">
    <property type="entry name" value="alpha/beta hydrolase"/>
    <property type="match status" value="2"/>
</dbReference>
<evidence type="ECO:0000256" key="3">
    <source>
        <dbReference type="ARBA" id="ARBA00022801"/>
    </source>
</evidence>
<name>A0A7R9PUD3_9ACAR</name>
<sequence length="833" mass="93852">MSGETQPKDPVAINKFVVNIPDKVLNDLKQRLELARYVTPIAGTQFNYGFNGDSLQKVVNYWKTSFDWRKQESQLNQFNQYITQINGIDIHFIHVKPSKPAKTVVPLMVIHGWPGSVWEYYKAIPLLIEPSNDIAFEVICPSIPGFGFSEAPHQEGFDALAAGNIFVKLMNRLGHKKFLVHGGDWGSIITKTMAQLYPNNIRGIHLTLGINMRSGMPLIKELIGTYFPALIFDNPQRDYKKLYPLSDRYSSILRESGYYHIQATKPDTIGAALVDSPVGLAAYILEKFSTATDMRNLNKSDGGLTEKFTYDELLTNVMIYWVSNNVASSLRFYKESFPVMYTSGIDTIPVSPSVPVAYADFPNEISHLPKSLAYYQFPNLIQFTDMPRGGHFAAFEEPKLLTQDIHTFAKKAFPKESVAINKFVVNVSDGVLADLKSRLQSARYVTPIAGTQFNYGFNGDYLQKVIAYWKTTFDWRKQESQLNQFNQYSTQINGIDIHFIHVKPSKPAKTVVPLMVIHGWPGSVWEYYKAIPLLIEPSNDIAFEVICPSIPGFGFSEAPHQEGFSALSAAGIFVKLMDRLNYKSFFVHGGDWGSAIAKSMAQLYPDRIRGIHLSMAENIKSGIPFIKQIIGTYFPALIFDNPQRDYQKIYPLLDKFYTLLRESGHVHIQATKPDTIGAALMDSPVGLAAYILEKFSVGTDMKNLNKPDGGLTEKFTSDELLTNVMIYWVSNNVASSLRFYKESFPVMFTSGLEEIPVSPNVAVAYADFPNELLHLPKSLAYYQFPNLIQFTDMPRGGHFAAFEEPKLLTQDIHKFAKKVLDLELSAKENSIDN</sequence>
<organism evidence="5">
    <name type="scientific">Medioppia subpectinata</name>
    <dbReference type="NCBI Taxonomy" id="1979941"/>
    <lineage>
        <taxon>Eukaryota</taxon>
        <taxon>Metazoa</taxon>
        <taxon>Ecdysozoa</taxon>
        <taxon>Arthropoda</taxon>
        <taxon>Chelicerata</taxon>
        <taxon>Arachnida</taxon>
        <taxon>Acari</taxon>
        <taxon>Acariformes</taxon>
        <taxon>Sarcoptiformes</taxon>
        <taxon>Oribatida</taxon>
        <taxon>Brachypylina</taxon>
        <taxon>Oppioidea</taxon>
        <taxon>Oppiidae</taxon>
        <taxon>Medioppia</taxon>
    </lineage>
</organism>
<dbReference type="Proteomes" id="UP000759131">
    <property type="component" value="Unassembled WGS sequence"/>
</dbReference>